<dbReference type="EMBL" id="MN739012">
    <property type="protein sequence ID" value="QHT35017.1"/>
    <property type="molecule type" value="Genomic_DNA"/>
</dbReference>
<name>A0A6C0F0L4_9ZZZZ</name>
<organism evidence="1">
    <name type="scientific">viral metagenome</name>
    <dbReference type="NCBI Taxonomy" id="1070528"/>
    <lineage>
        <taxon>unclassified sequences</taxon>
        <taxon>metagenomes</taxon>
        <taxon>organismal metagenomes</taxon>
    </lineage>
</organism>
<protein>
    <submittedName>
        <fullName evidence="1">Uncharacterized protein</fullName>
    </submittedName>
</protein>
<evidence type="ECO:0000313" key="1">
    <source>
        <dbReference type="EMBL" id="QHT35017.1"/>
    </source>
</evidence>
<dbReference type="AlphaFoldDB" id="A0A6C0F0L4"/>
<reference evidence="1" key="1">
    <citation type="journal article" date="2020" name="Nature">
        <title>Giant virus diversity and host interactions through global metagenomics.</title>
        <authorList>
            <person name="Schulz F."/>
            <person name="Roux S."/>
            <person name="Paez-Espino D."/>
            <person name="Jungbluth S."/>
            <person name="Walsh D.A."/>
            <person name="Denef V.J."/>
            <person name="McMahon K.D."/>
            <person name="Konstantinidis K.T."/>
            <person name="Eloe-Fadrosh E.A."/>
            <person name="Kyrpides N.C."/>
            <person name="Woyke T."/>
        </authorList>
    </citation>
    <scope>NUCLEOTIDE SEQUENCE</scope>
    <source>
        <strain evidence="1">GVMAG-M-3300009180-1</strain>
    </source>
</reference>
<sequence length="99" mass="11721">MNRDRYERSDYMYWVTDNVNTLIAGKKNLVACVSCVEIYEASHLVKRHNCLWCEKCHIDAVMVINEESPLFKMTDEEREAKLKEWHTIGFTPIPLKKKD</sequence>
<accession>A0A6C0F0L4</accession>
<proteinExistence type="predicted"/>